<proteinExistence type="predicted"/>
<reference evidence="1 2" key="1">
    <citation type="submission" date="2014-02" db="EMBL/GenBank/DDBJ databases">
        <title>Whole genome sequence of Sphingobium chlorophenolicum NBRC 16172.</title>
        <authorList>
            <person name="Gan H.M."/>
            <person name="Gan H.Y."/>
            <person name="Chew T.H."/>
            <person name="Savka M.A."/>
        </authorList>
    </citation>
    <scope>NUCLEOTIDE SEQUENCE [LARGE SCALE GENOMIC DNA]</scope>
    <source>
        <strain evidence="1 2">NBRC 16172</strain>
    </source>
</reference>
<gene>
    <name evidence="1" type="ORF">BV95_02844</name>
</gene>
<evidence type="ECO:0000313" key="2">
    <source>
        <dbReference type="Proteomes" id="UP000028411"/>
    </source>
</evidence>
<comment type="caution">
    <text evidence="1">The sequence shown here is derived from an EMBL/GenBank/DDBJ whole genome shotgun (WGS) entry which is preliminary data.</text>
</comment>
<dbReference type="EMBL" id="JFHR01000032">
    <property type="protein sequence ID" value="KEQ52933.1"/>
    <property type="molecule type" value="Genomic_DNA"/>
</dbReference>
<dbReference type="eggNOG" id="ENOG503047R">
    <property type="taxonomic scope" value="Bacteria"/>
</dbReference>
<dbReference type="AlphaFoldDB" id="A0A081RCL0"/>
<name>A0A081RCL0_SPHCR</name>
<sequence length="1011" mass="112855">MKKWGGPVHAAQAKPVSATVARTIKKFSEPRRNAIRGAVADARRTMPGTTLLNAVRANSSETDMAAAAVILESPAGLRKRRVEGLLQSDIALAHALHALPANLEAAYACGFLNSWKHDSIRAFETIAILSQMTEVPRADAIGALLRTAQKWGASNYLALKIAYVKEFLELADAERLVLSEIDELLGHAKSPTIQYSALENLKTRLSIFSVARRHTNILLDHIDGDFRRYHSLNNVVATPFSTEDCAGFLLRAVETSLIDAARCLWIVVNLRSRFPDVYRAIERNLDPEILGHLLRLQRGIANSPVPDVLAGTAPLANPDEGAVDELPGEERSLSLYRRSIAFLEFPQLCSYRNDLDRVIGHRLVAPLLPDISRWHADGFSNIATLKQADGVFELAQHGQDKVQVDTFYRTYLFLRLIQDAANLSQLSSEEVQYICDNTMRLETLLLERELKTMHLNASDEARAIISVLALALYRSKSSDPDIDFDFRANLEDYIIRNFGGSIPDFIDHLAPKSPDVANYIASSLDEVTLQKMYQIIDSPLAAESARRDILTSVGIHLNKIEYIIEAEAIETRAKVAKLKDYFDASRMFVDSVAMNKWLSSNPSAYTEQYKELLPKLTARLAASQNVVTASGKEATIDIVQITSTDEYLVERIATEAFREFCVNNEFGIESYLGRRIRHNTLQGVMTNSVDAVLRRPEHHPVIAGTPFGAALRSWEHSYKVFIERMRRDFLQFRSEAKPQALFDARIDPADQVTRRNLNQLVQTLRRSGPEMLDELIISFCWRQIAPQLEFASRQIRVKMTQDVTQHLDHILQRFNGPEEIKIKSALEDAVASVFTQVASWFQVPQTGFVPASIPEICNIIDIEYGRTAAPTIVSGKPLLTKYYGISVHRLYDCLAVLLQNAFKHGKAGTDVTVHMSSSPIEETNLHVLEVAVRSVLPASGGEKCIARVSEALTSSETGRDMVTEGYSGIKKVKFITRLNEGKSTVSFDLLDDAIELRFRLKTEVAGGENDD</sequence>
<protein>
    <submittedName>
        <fullName evidence="1">Uncharacterized protein</fullName>
    </submittedName>
</protein>
<dbReference type="Proteomes" id="UP000028411">
    <property type="component" value="Unassembled WGS sequence"/>
</dbReference>
<dbReference type="PATRIC" id="fig|46429.4.peg.2818"/>
<accession>A0A081RCL0</accession>
<organism evidence="1 2">
    <name type="scientific">Sphingobium chlorophenolicum</name>
    <dbReference type="NCBI Taxonomy" id="46429"/>
    <lineage>
        <taxon>Bacteria</taxon>
        <taxon>Pseudomonadati</taxon>
        <taxon>Pseudomonadota</taxon>
        <taxon>Alphaproteobacteria</taxon>
        <taxon>Sphingomonadales</taxon>
        <taxon>Sphingomonadaceae</taxon>
        <taxon>Sphingobium</taxon>
    </lineage>
</organism>
<evidence type="ECO:0000313" key="1">
    <source>
        <dbReference type="EMBL" id="KEQ52933.1"/>
    </source>
</evidence>